<comment type="caution">
    <text evidence="1">The sequence shown here is derived from an EMBL/GenBank/DDBJ whole genome shotgun (WGS) entry which is preliminary data.</text>
</comment>
<sequence>MALATHQVQGSYAPSSLSWKKGIKLKQNCTSFCKFPRTDINRVDPSRIHGSKRSSVKLSNFSSNGGLTSLPTASPNQDLTLEVPPSNEKCGILKTLWCKFFSLDAKVKIPAIIFIPMFLVVNIIYGAHVAKELTPLWIGGPLLVALYMKMLHVICSLYVFSYKQLVKVVKNFTYGKESIRDHLWQHVVYFRNLDYKYESERIWEDFKIWLGDTCLDHVESMWSYRKTVGFLKMAKIM</sequence>
<gene>
    <name evidence="1" type="ORF">L2E82_27333</name>
</gene>
<dbReference type="EMBL" id="CM042013">
    <property type="protein sequence ID" value="KAI3737335.1"/>
    <property type="molecule type" value="Genomic_DNA"/>
</dbReference>
<evidence type="ECO:0000313" key="2">
    <source>
        <dbReference type="Proteomes" id="UP001055811"/>
    </source>
</evidence>
<organism evidence="1 2">
    <name type="scientific">Cichorium intybus</name>
    <name type="common">Chicory</name>
    <dbReference type="NCBI Taxonomy" id="13427"/>
    <lineage>
        <taxon>Eukaryota</taxon>
        <taxon>Viridiplantae</taxon>
        <taxon>Streptophyta</taxon>
        <taxon>Embryophyta</taxon>
        <taxon>Tracheophyta</taxon>
        <taxon>Spermatophyta</taxon>
        <taxon>Magnoliopsida</taxon>
        <taxon>eudicotyledons</taxon>
        <taxon>Gunneridae</taxon>
        <taxon>Pentapetalae</taxon>
        <taxon>asterids</taxon>
        <taxon>campanulids</taxon>
        <taxon>Asterales</taxon>
        <taxon>Asteraceae</taxon>
        <taxon>Cichorioideae</taxon>
        <taxon>Cichorieae</taxon>
        <taxon>Cichoriinae</taxon>
        <taxon>Cichorium</taxon>
    </lineage>
</organism>
<evidence type="ECO:0000313" key="1">
    <source>
        <dbReference type="EMBL" id="KAI3737335.1"/>
    </source>
</evidence>
<proteinExistence type="predicted"/>
<dbReference type="Proteomes" id="UP001055811">
    <property type="component" value="Linkage Group LG05"/>
</dbReference>
<reference evidence="1 2" key="2">
    <citation type="journal article" date="2022" name="Mol. Ecol. Resour.">
        <title>The genomes of chicory, endive, great burdock and yacon provide insights into Asteraceae paleo-polyploidization history and plant inulin production.</title>
        <authorList>
            <person name="Fan W."/>
            <person name="Wang S."/>
            <person name="Wang H."/>
            <person name="Wang A."/>
            <person name="Jiang F."/>
            <person name="Liu H."/>
            <person name="Zhao H."/>
            <person name="Xu D."/>
            <person name="Zhang Y."/>
        </authorList>
    </citation>
    <scope>NUCLEOTIDE SEQUENCE [LARGE SCALE GENOMIC DNA]</scope>
    <source>
        <strain evidence="2">cv. Punajuju</strain>
        <tissue evidence="1">Leaves</tissue>
    </source>
</reference>
<reference evidence="2" key="1">
    <citation type="journal article" date="2022" name="Mol. Ecol. Resour.">
        <title>The genomes of chicory, endive, great burdock and yacon provide insights into Asteraceae palaeo-polyploidization history and plant inulin production.</title>
        <authorList>
            <person name="Fan W."/>
            <person name="Wang S."/>
            <person name="Wang H."/>
            <person name="Wang A."/>
            <person name="Jiang F."/>
            <person name="Liu H."/>
            <person name="Zhao H."/>
            <person name="Xu D."/>
            <person name="Zhang Y."/>
        </authorList>
    </citation>
    <scope>NUCLEOTIDE SEQUENCE [LARGE SCALE GENOMIC DNA]</scope>
    <source>
        <strain evidence="2">cv. Punajuju</strain>
    </source>
</reference>
<keyword evidence="2" id="KW-1185">Reference proteome</keyword>
<protein>
    <submittedName>
        <fullName evidence="1">Uncharacterized protein</fullName>
    </submittedName>
</protein>
<accession>A0ACB9CSV2</accession>
<name>A0ACB9CSV2_CICIN</name>